<dbReference type="FunFam" id="3.90.640.10:FF:000007">
    <property type="entry name" value="Actin like 7B"/>
    <property type="match status" value="1"/>
</dbReference>
<dbReference type="Pfam" id="PF00022">
    <property type="entry name" value="Actin"/>
    <property type="match status" value="1"/>
</dbReference>
<dbReference type="InterPro" id="IPR043129">
    <property type="entry name" value="ATPase_NBD"/>
</dbReference>
<dbReference type="Gene3D" id="3.90.640.10">
    <property type="entry name" value="Actin, Chain A, domain 4"/>
    <property type="match status" value="1"/>
</dbReference>
<dbReference type="InterPro" id="IPR004000">
    <property type="entry name" value="Actin"/>
</dbReference>
<dbReference type="PRINTS" id="PR00190">
    <property type="entry name" value="ACTIN"/>
</dbReference>
<dbReference type="SUPFAM" id="SSF53067">
    <property type="entry name" value="Actin-like ATPase domain"/>
    <property type="match status" value="2"/>
</dbReference>
<dbReference type="PANTHER" id="PTHR11937">
    <property type="entry name" value="ACTIN"/>
    <property type="match status" value="1"/>
</dbReference>
<dbReference type="EMBL" id="GIBP01003961">
    <property type="protein sequence ID" value="NDV32930.1"/>
    <property type="molecule type" value="Transcribed_RNA"/>
</dbReference>
<organism evidence="2">
    <name type="scientific">Arcella intermedia</name>
    <dbReference type="NCBI Taxonomy" id="1963864"/>
    <lineage>
        <taxon>Eukaryota</taxon>
        <taxon>Amoebozoa</taxon>
        <taxon>Tubulinea</taxon>
        <taxon>Elardia</taxon>
        <taxon>Arcellinida</taxon>
        <taxon>Sphaerothecina</taxon>
        <taxon>Arcellidae</taxon>
        <taxon>Arcella</taxon>
    </lineage>
</organism>
<sequence>MKSGISGEDLPQVILSSCTGKQRFKKVIHQQALTTRKRYVGEDAQRMRGVLEIAYPMEHGAVTDWEGLIELMEYSFARLSVDTKERPHMMTKHMETSRAHAEKLTEIMFERFSVPAFFVYPQPVLSLYGTGYFSGIVVDVGDGVTQIVHVFDGYGLEESVFRWDFGGSDVSSYLGRLLGEKGYQFCDGDRHIMEMIKEKMGFLTLDYKRDTKLKEEIDYKLPDGHLIKIGTERFRCGECLFDPSLVGLEAPGVHQLIYETVVKSPIDIRKDCSKYIRLIGGTTLYKGFKERIEKELCDLGLGVDVIAHPERHLLAWKGGSFVAGYSLFCGMWITTPEYAESGPGVVHRKCF</sequence>
<comment type="similarity">
    <text evidence="1">Belongs to the actin family.</text>
</comment>
<protein>
    <submittedName>
        <fullName evidence="2">Uncharacterized protein</fullName>
    </submittedName>
</protein>
<name>A0A6B2L7Q0_9EUKA</name>
<proteinExistence type="inferred from homology"/>
<dbReference type="AlphaFoldDB" id="A0A6B2L7Q0"/>
<evidence type="ECO:0000313" key="2">
    <source>
        <dbReference type="EMBL" id="NDV32930.1"/>
    </source>
</evidence>
<dbReference type="FunFam" id="3.30.420.40:FF:000050">
    <property type="entry name" value="Actin, alpha skeletal muscle"/>
    <property type="match status" value="1"/>
</dbReference>
<evidence type="ECO:0000256" key="1">
    <source>
        <dbReference type="RuleBase" id="RU000487"/>
    </source>
</evidence>
<accession>A0A6B2L7Q0</accession>
<dbReference type="Gene3D" id="3.30.420.40">
    <property type="match status" value="2"/>
</dbReference>
<dbReference type="SMART" id="SM00268">
    <property type="entry name" value="ACTIN"/>
    <property type="match status" value="1"/>
</dbReference>
<reference evidence="2" key="1">
    <citation type="journal article" date="2020" name="J. Eukaryot. Microbiol.">
        <title>De novo Sequencing, Assembly and Annotation of the Transcriptome for the Free-Living Testate Amoeba Arcella intermedia.</title>
        <authorList>
            <person name="Ribeiro G.M."/>
            <person name="Porfirio-Sousa A.L."/>
            <person name="Maurer-Alcala X.X."/>
            <person name="Katz L.A."/>
            <person name="Lahr D.J.G."/>
        </authorList>
    </citation>
    <scope>NUCLEOTIDE SEQUENCE</scope>
</reference>